<feature type="transmembrane region" description="Helical" evidence="1">
    <location>
        <begin position="67"/>
        <end position="86"/>
    </location>
</feature>
<protein>
    <submittedName>
        <fullName evidence="3">DUF1097 domain-containing protein</fullName>
    </submittedName>
</protein>
<dbReference type="GeneID" id="76607586"/>
<feature type="transmembrane region" description="Helical" evidence="1">
    <location>
        <begin position="143"/>
        <end position="163"/>
    </location>
</feature>
<keyword evidence="1" id="KW-1133">Transmembrane helix</keyword>
<name>A0A143HKD7_MICTH</name>
<gene>
    <name evidence="2" type="ORF">A3224_05910</name>
    <name evidence="3" type="ORF">OQJ68_03895</name>
</gene>
<dbReference type="Proteomes" id="UP001209730">
    <property type="component" value="Unassembled WGS sequence"/>
</dbReference>
<feature type="transmembrane region" description="Helical" evidence="1">
    <location>
        <begin position="92"/>
        <end position="109"/>
    </location>
</feature>
<dbReference type="Pfam" id="PF06496">
    <property type="entry name" value="DUF1097"/>
    <property type="match status" value="1"/>
</dbReference>
<dbReference type="EMBL" id="JAPHQB010000004">
    <property type="protein sequence ID" value="MCX2800923.1"/>
    <property type="molecule type" value="Genomic_DNA"/>
</dbReference>
<sequence>MGRVLADERSVDQVEILGFTGARLPAALLTGAAALVLGLYVGLSVWAVLGGWSAYFTRGTSLRDRAYNIACAVTGLGLAIVAQALADKLNPGLGAAALPVTWFLLAISVQLMQWITGVKNIPSYFLGCAVAFAASVETSLDSYLMLTAAIVAGAFVAALPDMVRPVPEDKL</sequence>
<dbReference type="EMBL" id="CP014864">
    <property type="protein sequence ID" value="AMX02178.1"/>
    <property type="molecule type" value="Genomic_DNA"/>
</dbReference>
<proteinExistence type="predicted"/>
<dbReference type="InterPro" id="IPR009476">
    <property type="entry name" value="DUF1097"/>
</dbReference>
<evidence type="ECO:0000313" key="2">
    <source>
        <dbReference type="EMBL" id="AMX02178.1"/>
    </source>
</evidence>
<accession>A0A143HKD7</accession>
<keyword evidence="1" id="KW-0472">Membrane</keyword>
<reference evidence="2" key="1">
    <citation type="submission" date="2016-03" db="EMBL/GenBank/DDBJ databases">
        <authorList>
            <person name="Ploux O."/>
        </authorList>
    </citation>
    <scope>NUCLEOTIDE SEQUENCE [LARGE SCALE GENOMIC DNA]</scope>
    <source>
        <strain evidence="2">DAU221</strain>
    </source>
</reference>
<evidence type="ECO:0000256" key="1">
    <source>
        <dbReference type="SAM" id="Phobius"/>
    </source>
</evidence>
<feature type="transmembrane region" description="Helical" evidence="1">
    <location>
        <begin position="27"/>
        <end position="55"/>
    </location>
</feature>
<evidence type="ECO:0000313" key="4">
    <source>
        <dbReference type="Proteomes" id="UP000076077"/>
    </source>
</evidence>
<dbReference type="AlphaFoldDB" id="A0A143HKD7"/>
<dbReference type="RefSeq" id="WP_067152508.1">
    <property type="nucleotide sequence ID" value="NZ_CP014864.1"/>
</dbReference>
<keyword evidence="1" id="KW-0812">Transmembrane</keyword>
<keyword evidence="4" id="KW-1185">Reference proteome</keyword>
<reference evidence="3" key="3">
    <citation type="submission" date="2022-11" db="EMBL/GenBank/DDBJ databases">
        <title>Chitin-degrading and fungicidal potential of chitinolytic bacterial strains from marine environment of the Pacific Ocean regions.</title>
        <authorList>
            <person name="Pentekhina I."/>
            <person name="Nedashkovskaya O."/>
            <person name="Seitkalieva A."/>
            <person name="Podvolotskaya A."/>
            <person name="Tekutyeva L."/>
            <person name="Balabanova L."/>
        </authorList>
    </citation>
    <scope>NUCLEOTIDE SEQUENCE</scope>
    <source>
        <strain evidence="3">KMM 6838</strain>
    </source>
</reference>
<organism evidence="2 4">
    <name type="scientific">Microbulbifer thermotolerans</name>
    <dbReference type="NCBI Taxonomy" id="252514"/>
    <lineage>
        <taxon>Bacteria</taxon>
        <taxon>Pseudomonadati</taxon>
        <taxon>Pseudomonadota</taxon>
        <taxon>Gammaproteobacteria</taxon>
        <taxon>Cellvibrionales</taxon>
        <taxon>Microbulbiferaceae</taxon>
        <taxon>Microbulbifer</taxon>
    </lineage>
</organism>
<dbReference type="KEGG" id="mthd:A3224_05910"/>
<evidence type="ECO:0000313" key="3">
    <source>
        <dbReference type="EMBL" id="MCX2800923.1"/>
    </source>
</evidence>
<reference evidence="4" key="2">
    <citation type="submission" date="2016-03" db="EMBL/GenBank/DDBJ databases">
        <authorList>
            <person name="Lee Y.-S."/>
            <person name="Choi Y.-L."/>
        </authorList>
    </citation>
    <scope>NUCLEOTIDE SEQUENCE [LARGE SCALE GENOMIC DNA]</scope>
    <source>
        <strain evidence="4">DAU221</strain>
    </source>
</reference>
<dbReference type="OrthoDB" id="8396882at2"/>
<dbReference type="Proteomes" id="UP000076077">
    <property type="component" value="Chromosome"/>
</dbReference>